<dbReference type="InterPro" id="IPR029196">
    <property type="entry name" value="HAPSTR1-like"/>
</dbReference>
<proteinExistence type="predicted"/>
<sequence>MNPNGTHIEAPSVDDLGPEQALLNSFKSAATAVTQMYKDAMKQNRKSYHSGYEQCLQDLIGYISSHNSVQAQRERGEIQLRNSYIPASDLMAFTREKYSQVHAEATSPENLHNPRESQPTHEYQGVQPGVERHVPITPTLPVDHQFNFIPPTITVNPFQGVEFEGLPENEFATSFESDSMKRRLSSSPDRNLISRDMNAEYMFEPPYKRTRSRHEGTI</sequence>
<evidence type="ECO:0000256" key="1">
    <source>
        <dbReference type="SAM" id="MobiDB-lite"/>
    </source>
</evidence>
<accession>A0ABR2VXP7</accession>
<dbReference type="PANTHER" id="PTHR38645">
    <property type="entry name" value="CHROMOSOME 9, WHOLE GENOME SHOTGUN SEQUENCE"/>
    <property type="match status" value="1"/>
</dbReference>
<name>A0ABR2VXP7_9FUNG</name>
<keyword evidence="3" id="KW-1185">Reference proteome</keyword>
<organism evidence="2 3">
    <name type="scientific">Basidiobolus ranarum</name>
    <dbReference type="NCBI Taxonomy" id="34480"/>
    <lineage>
        <taxon>Eukaryota</taxon>
        <taxon>Fungi</taxon>
        <taxon>Fungi incertae sedis</taxon>
        <taxon>Zoopagomycota</taxon>
        <taxon>Entomophthoromycotina</taxon>
        <taxon>Basidiobolomycetes</taxon>
        <taxon>Basidiobolales</taxon>
        <taxon>Basidiobolaceae</taxon>
        <taxon>Basidiobolus</taxon>
    </lineage>
</organism>
<dbReference type="PANTHER" id="PTHR38645:SF1">
    <property type="entry name" value="YALI0F12243P"/>
    <property type="match status" value="1"/>
</dbReference>
<reference evidence="2 3" key="1">
    <citation type="submission" date="2023-04" db="EMBL/GenBank/DDBJ databases">
        <title>Genome of Basidiobolus ranarum AG-B5.</title>
        <authorList>
            <person name="Stajich J.E."/>
            <person name="Carter-House D."/>
            <person name="Gryganskyi A."/>
        </authorList>
    </citation>
    <scope>NUCLEOTIDE SEQUENCE [LARGE SCALE GENOMIC DNA]</scope>
    <source>
        <strain evidence="2 3">AG-B5</strain>
    </source>
</reference>
<feature type="region of interest" description="Disordered" evidence="1">
    <location>
        <begin position="99"/>
        <end position="124"/>
    </location>
</feature>
<dbReference type="EMBL" id="JASJQH010007408">
    <property type="protein sequence ID" value="KAK9709478.1"/>
    <property type="molecule type" value="Genomic_DNA"/>
</dbReference>
<gene>
    <name evidence="2" type="ORF">K7432_009019</name>
</gene>
<protein>
    <submittedName>
        <fullName evidence="2">Uncharacterized protein</fullName>
    </submittedName>
</protein>
<evidence type="ECO:0000313" key="2">
    <source>
        <dbReference type="EMBL" id="KAK9709478.1"/>
    </source>
</evidence>
<dbReference type="Pfam" id="PF15251">
    <property type="entry name" value="TAPR1-like"/>
    <property type="match status" value="1"/>
</dbReference>
<comment type="caution">
    <text evidence="2">The sequence shown here is derived from an EMBL/GenBank/DDBJ whole genome shotgun (WGS) entry which is preliminary data.</text>
</comment>
<dbReference type="Proteomes" id="UP001479436">
    <property type="component" value="Unassembled WGS sequence"/>
</dbReference>
<evidence type="ECO:0000313" key="3">
    <source>
        <dbReference type="Proteomes" id="UP001479436"/>
    </source>
</evidence>